<feature type="binding site" evidence="9">
    <location>
        <begin position="207"/>
        <end position="212"/>
    </location>
    <ligand>
        <name>S-adenosyl-L-methionine</name>
        <dbReference type="ChEBI" id="CHEBI:59789"/>
    </ligand>
</feature>
<dbReference type="NCBIfam" id="NF003208">
    <property type="entry name" value="PRK04171.2-3"/>
    <property type="match status" value="1"/>
</dbReference>
<feature type="site" description="Interaction with substrate rRNA" evidence="9">
    <location>
        <position position="68"/>
    </location>
</feature>
<accession>A0A401H8S6</accession>
<comment type="catalytic activity">
    <reaction evidence="9">
        <text>a pseudouridine in rRNA + S-adenosyl-L-methionine = an N(1)-methylpseudouridine in rRNA + S-adenosyl-L-homocysteine + H(+)</text>
        <dbReference type="Rhea" id="RHEA:46696"/>
        <dbReference type="Rhea" id="RHEA-COMP:11634"/>
        <dbReference type="Rhea" id="RHEA-COMP:13933"/>
        <dbReference type="ChEBI" id="CHEBI:15378"/>
        <dbReference type="ChEBI" id="CHEBI:57856"/>
        <dbReference type="ChEBI" id="CHEBI:59789"/>
        <dbReference type="ChEBI" id="CHEBI:65314"/>
        <dbReference type="ChEBI" id="CHEBI:74890"/>
    </reaction>
</comment>
<evidence type="ECO:0000256" key="2">
    <source>
        <dbReference type="ARBA" id="ARBA00022517"/>
    </source>
</evidence>
<keyword evidence="2 9" id="KW-0690">Ribosome biogenesis</keyword>
<evidence type="ECO:0000256" key="8">
    <source>
        <dbReference type="ARBA" id="ARBA00022884"/>
    </source>
</evidence>
<keyword evidence="6 9" id="KW-0949">S-adenosyl-L-methionine</keyword>
<dbReference type="PANTHER" id="PTHR12636:SF5">
    <property type="entry name" value="RIBOSOMAL RNA SMALL SUBUNIT METHYLTRANSFERASE NEP1"/>
    <property type="match status" value="1"/>
</dbReference>
<reference evidence="10 11" key="1">
    <citation type="submission" date="2017-02" db="EMBL/GenBank/DDBJ databases">
        <title>isolation and characterization of a novel temperate virus Aeropyrum globular virus 1 infecting hyperthermophilic archaeon Aeropyrum.</title>
        <authorList>
            <person name="Yumiya M."/>
            <person name="Yoshida T."/>
            <person name="Sako Y."/>
        </authorList>
    </citation>
    <scope>NUCLEOTIDE SEQUENCE [LARGE SCALE GENOMIC DNA]</scope>
    <source>
        <strain evidence="10 11">YK1-12-2013</strain>
    </source>
</reference>
<dbReference type="SUPFAM" id="SSF75217">
    <property type="entry name" value="alpha/beta knot"/>
    <property type="match status" value="1"/>
</dbReference>
<dbReference type="HAMAP" id="MF_00554">
    <property type="entry name" value="NEP1"/>
    <property type="match status" value="1"/>
</dbReference>
<feature type="site" description="Interaction with substrate rRNA" evidence="9">
    <location>
        <position position="116"/>
    </location>
</feature>
<keyword evidence="4 9" id="KW-0489">Methyltransferase</keyword>
<comment type="function">
    <text evidence="9">Methyltransferase involved in ribosomal biogenesis. Specifically catalyzes the N1-methylation of the pseudouridine corresponding to position 914 in M.jannaschii 16S rRNA.</text>
</comment>
<evidence type="ECO:0000256" key="7">
    <source>
        <dbReference type="ARBA" id="ARBA00022730"/>
    </source>
</evidence>
<gene>
    <name evidence="9" type="primary">nep1</name>
    <name evidence="10" type="ORF">apy_04670</name>
</gene>
<keyword evidence="3 9" id="KW-0698">rRNA processing</keyword>
<dbReference type="GO" id="GO:0070475">
    <property type="term" value="P:rRNA base methylation"/>
    <property type="evidence" value="ECO:0007669"/>
    <property type="project" value="InterPro"/>
</dbReference>
<dbReference type="InterPro" id="IPR023503">
    <property type="entry name" value="Ribosome_NEP1_arc"/>
</dbReference>
<dbReference type="CDD" id="cd18088">
    <property type="entry name" value="Nep1-like"/>
    <property type="match status" value="1"/>
</dbReference>
<sequence>MERGGRLGPVKIVFLECGVELVPRSLWSHPQVLKTARRYGIEPGDLLLDKSLHYNAMAELPAKWKRGRPDILHVALLTTTDTPLYNEGLLRIYFQVYDGRLFEVGTGVRVPKNYERFRGLVAQLLKTERVPPGEGEALIRLHSRSLAEFVEREGRFILMWEKGSPTTTTYVAARALSTGLPIGVGCFPRGEFKRSTLRKASEAYSIMGGAPLKTWGVASRIVYALERLKNPLT</sequence>
<comment type="similarity">
    <text evidence="1 9">Belongs to the class IV-like SAM-binding methyltransferase superfamily. RNA methyltransferase NEP1 family.</text>
</comment>
<keyword evidence="8 9" id="KW-0694">RNA-binding</keyword>
<evidence type="ECO:0000256" key="1">
    <source>
        <dbReference type="ARBA" id="ARBA00008115"/>
    </source>
</evidence>
<feature type="site" description="Interaction with substrate rRNA" evidence="9">
    <location>
        <position position="112"/>
    </location>
</feature>
<dbReference type="Proteomes" id="UP000291213">
    <property type="component" value="Unassembled WGS sequence"/>
</dbReference>
<dbReference type="Gene3D" id="3.40.1280.10">
    <property type="match status" value="1"/>
</dbReference>
<keyword evidence="7 9" id="KW-0699">rRNA-binding</keyword>
<dbReference type="Pfam" id="PF03587">
    <property type="entry name" value="EMG1"/>
    <property type="match status" value="1"/>
</dbReference>
<feature type="site" description="Interaction with substrate rRNA" evidence="9">
    <location>
        <position position="109"/>
    </location>
</feature>
<comment type="caution">
    <text evidence="10">The sequence shown here is derived from an EMBL/GenBank/DDBJ whole genome shotgun (WGS) entry which is preliminary data.</text>
</comment>
<dbReference type="PANTHER" id="PTHR12636">
    <property type="entry name" value="NEP1/MRA1"/>
    <property type="match status" value="1"/>
</dbReference>
<keyword evidence="5 9" id="KW-0808">Transferase</keyword>
<feature type="binding site" evidence="9">
    <location>
        <position position="190"/>
    </location>
    <ligand>
        <name>S-adenosyl-L-methionine</name>
        <dbReference type="ChEBI" id="CHEBI:59789"/>
    </ligand>
</feature>
<dbReference type="AlphaFoldDB" id="A0A401H8S6"/>
<dbReference type="GO" id="GO:0019843">
    <property type="term" value="F:rRNA binding"/>
    <property type="evidence" value="ECO:0007669"/>
    <property type="project" value="UniProtKB-UniRule"/>
</dbReference>
<feature type="binding site" evidence="9">
    <location>
        <position position="185"/>
    </location>
    <ligand>
        <name>S-adenosyl-L-methionine</name>
        <dbReference type="ChEBI" id="CHEBI:59789"/>
    </ligand>
</feature>
<organism evidence="10 11">
    <name type="scientific">Aeropyrum pernix</name>
    <dbReference type="NCBI Taxonomy" id="56636"/>
    <lineage>
        <taxon>Archaea</taxon>
        <taxon>Thermoproteota</taxon>
        <taxon>Thermoprotei</taxon>
        <taxon>Desulfurococcales</taxon>
        <taxon>Desulfurococcaceae</taxon>
        <taxon>Aeropyrum</taxon>
    </lineage>
</organism>
<dbReference type="RefSeq" id="WP_243637231.1">
    <property type="nucleotide sequence ID" value="NZ_BDMD01000019.1"/>
</dbReference>
<comment type="subunit">
    <text evidence="9">Homodimer.</text>
</comment>
<dbReference type="GO" id="GO:0070037">
    <property type="term" value="F:rRNA (pseudouridine) methyltransferase activity"/>
    <property type="evidence" value="ECO:0007669"/>
    <property type="project" value="UniProtKB-UniRule"/>
</dbReference>
<dbReference type="InterPro" id="IPR029028">
    <property type="entry name" value="Alpha/beta_knot_MTases"/>
</dbReference>
<name>A0A401H8S6_AERPX</name>
<evidence type="ECO:0000256" key="6">
    <source>
        <dbReference type="ARBA" id="ARBA00022691"/>
    </source>
</evidence>
<dbReference type="EMBL" id="BDMD01000019">
    <property type="protein sequence ID" value="GBF08742.1"/>
    <property type="molecule type" value="Genomic_DNA"/>
</dbReference>
<dbReference type="InterPro" id="IPR029026">
    <property type="entry name" value="tRNA_m1G_MTases_N"/>
</dbReference>
<evidence type="ECO:0000256" key="3">
    <source>
        <dbReference type="ARBA" id="ARBA00022552"/>
    </source>
</evidence>
<dbReference type="InterPro" id="IPR005304">
    <property type="entry name" value="Rbsml_bgen_MeTrfase_EMG1/NEP1"/>
</dbReference>
<evidence type="ECO:0000256" key="4">
    <source>
        <dbReference type="ARBA" id="ARBA00022603"/>
    </source>
</evidence>
<feature type="site" description="Stabilizes Arg-xx" evidence="9">
    <location>
        <position position="70"/>
    </location>
</feature>
<evidence type="ECO:0000256" key="5">
    <source>
        <dbReference type="ARBA" id="ARBA00022679"/>
    </source>
</evidence>
<dbReference type="EC" id="2.1.1.-" evidence="9"/>
<evidence type="ECO:0000313" key="10">
    <source>
        <dbReference type="EMBL" id="GBF08742.1"/>
    </source>
</evidence>
<protein>
    <recommendedName>
        <fullName evidence="9">Ribosomal RNA small subunit methyltransferase Nep1</fullName>
        <ecNumber evidence="9">2.1.1.-</ecNumber>
    </recommendedName>
    <alternativeName>
        <fullName evidence="9">16S rRNA (pseudouridine-N1-)-methyltransferase Nep1</fullName>
    </alternativeName>
</protein>
<evidence type="ECO:0000256" key="9">
    <source>
        <dbReference type="HAMAP-Rule" id="MF_00554"/>
    </source>
</evidence>
<proteinExistence type="inferred from homology"/>
<evidence type="ECO:0000313" key="11">
    <source>
        <dbReference type="Proteomes" id="UP000291213"/>
    </source>
</evidence>